<dbReference type="EMBL" id="ML208313">
    <property type="protein sequence ID" value="TFK70426.1"/>
    <property type="molecule type" value="Genomic_DNA"/>
</dbReference>
<keyword evidence="2" id="KW-1185">Reference proteome</keyword>
<name>A0ACD3AYJ1_9AGAR</name>
<proteinExistence type="predicted"/>
<evidence type="ECO:0000313" key="1">
    <source>
        <dbReference type="EMBL" id="TFK70426.1"/>
    </source>
</evidence>
<evidence type="ECO:0000313" key="2">
    <source>
        <dbReference type="Proteomes" id="UP000308600"/>
    </source>
</evidence>
<protein>
    <submittedName>
        <fullName evidence="1">Uncharacterized protein</fullName>
    </submittedName>
</protein>
<reference evidence="1 2" key="1">
    <citation type="journal article" date="2019" name="Nat. Ecol. Evol.">
        <title>Megaphylogeny resolves global patterns of mushroom evolution.</title>
        <authorList>
            <person name="Varga T."/>
            <person name="Krizsan K."/>
            <person name="Foldi C."/>
            <person name="Dima B."/>
            <person name="Sanchez-Garcia M."/>
            <person name="Sanchez-Ramirez S."/>
            <person name="Szollosi G.J."/>
            <person name="Szarkandi J.G."/>
            <person name="Papp V."/>
            <person name="Albert L."/>
            <person name="Andreopoulos W."/>
            <person name="Angelini C."/>
            <person name="Antonin V."/>
            <person name="Barry K.W."/>
            <person name="Bougher N.L."/>
            <person name="Buchanan P."/>
            <person name="Buyck B."/>
            <person name="Bense V."/>
            <person name="Catcheside P."/>
            <person name="Chovatia M."/>
            <person name="Cooper J."/>
            <person name="Damon W."/>
            <person name="Desjardin D."/>
            <person name="Finy P."/>
            <person name="Geml J."/>
            <person name="Haridas S."/>
            <person name="Hughes K."/>
            <person name="Justo A."/>
            <person name="Karasinski D."/>
            <person name="Kautmanova I."/>
            <person name="Kiss B."/>
            <person name="Kocsube S."/>
            <person name="Kotiranta H."/>
            <person name="LaButti K.M."/>
            <person name="Lechner B.E."/>
            <person name="Liimatainen K."/>
            <person name="Lipzen A."/>
            <person name="Lukacs Z."/>
            <person name="Mihaltcheva S."/>
            <person name="Morgado L.N."/>
            <person name="Niskanen T."/>
            <person name="Noordeloos M.E."/>
            <person name="Ohm R.A."/>
            <person name="Ortiz-Santana B."/>
            <person name="Ovrebo C."/>
            <person name="Racz N."/>
            <person name="Riley R."/>
            <person name="Savchenko A."/>
            <person name="Shiryaev A."/>
            <person name="Soop K."/>
            <person name="Spirin V."/>
            <person name="Szebenyi C."/>
            <person name="Tomsovsky M."/>
            <person name="Tulloss R.E."/>
            <person name="Uehling J."/>
            <person name="Grigoriev I.V."/>
            <person name="Vagvolgyi C."/>
            <person name="Papp T."/>
            <person name="Martin F.M."/>
            <person name="Miettinen O."/>
            <person name="Hibbett D.S."/>
            <person name="Nagy L.G."/>
        </authorList>
    </citation>
    <scope>NUCLEOTIDE SEQUENCE [LARGE SCALE GENOMIC DNA]</scope>
    <source>
        <strain evidence="1 2">NL-1719</strain>
    </source>
</reference>
<sequence length="68" mass="7294">HSPPNGELSASPCSAMRMLTWRGNAATRVLTRSGQPPSPIPASRGHGPVSCAMMILKEIYYDKNKRGG</sequence>
<feature type="non-terminal residue" evidence="1">
    <location>
        <position position="1"/>
    </location>
</feature>
<gene>
    <name evidence="1" type="ORF">BDN72DRAFT_838924</name>
</gene>
<organism evidence="1 2">
    <name type="scientific">Pluteus cervinus</name>
    <dbReference type="NCBI Taxonomy" id="181527"/>
    <lineage>
        <taxon>Eukaryota</taxon>
        <taxon>Fungi</taxon>
        <taxon>Dikarya</taxon>
        <taxon>Basidiomycota</taxon>
        <taxon>Agaricomycotina</taxon>
        <taxon>Agaricomycetes</taxon>
        <taxon>Agaricomycetidae</taxon>
        <taxon>Agaricales</taxon>
        <taxon>Pluteineae</taxon>
        <taxon>Pluteaceae</taxon>
        <taxon>Pluteus</taxon>
    </lineage>
</organism>
<dbReference type="Proteomes" id="UP000308600">
    <property type="component" value="Unassembled WGS sequence"/>
</dbReference>
<accession>A0ACD3AYJ1</accession>